<evidence type="ECO:0000313" key="2">
    <source>
        <dbReference type="Proteomes" id="UP000254161"/>
    </source>
</evidence>
<proteinExistence type="predicted"/>
<gene>
    <name evidence="1" type="ORF">NCTC12264_00962</name>
</gene>
<dbReference type="AlphaFoldDB" id="A0A381EIJ3"/>
<name>A0A381EIJ3_CAMUP</name>
<evidence type="ECO:0000313" key="1">
    <source>
        <dbReference type="EMBL" id="SUX26733.1"/>
    </source>
</evidence>
<protein>
    <submittedName>
        <fullName evidence="1">Uncharacterized protein</fullName>
    </submittedName>
</protein>
<accession>A0A381EIJ3</accession>
<dbReference type="EMBL" id="UFUZ01000001">
    <property type="protein sequence ID" value="SUX26733.1"/>
    <property type="molecule type" value="Genomic_DNA"/>
</dbReference>
<reference evidence="1 2" key="1">
    <citation type="submission" date="2018-06" db="EMBL/GenBank/DDBJ databases">
        <authorList>
            <consortium name="Pathogen Informatics"/>
            <person name="Doyle S."/>
        </authorList>
    </citation>
    <scope>NUCLEOTIDE SEQUENCE [LARGE SCALE GENOMIC DNA]</scope>
    <source>
        <strain evidence="1 2">NCTC12264</strain>
    </source>
</reference>
<sequence length="67" mass="7561">MYEKKDLKALKIAQKAREFNDGELLNEVFVSQLINTPLPSLSLKEKEDLMQILNALISSKEAALLSK</sequence>
<organism evidence="1 2">
    <name type="scientific">Campylobacter upsaliensis</name>
    <dbReference type="NCBI Taxonomy" id="28080"/>
    <lineage>
        <taxon>Bacteria</taxon>
        <taxon>Pseudomonadati</taxon>
        <taxon>Campylobacterota</taxon>
        <taxon>Epsilonproteobacteria</taxon>
        <taxon>Campylobacterales</taxon>
        <taxon>Campylobacteraceae</taxon>
        <taxon>Campylobacter</taxon>
    </lineage>
</organism>
<dbReference type="Proteomes" id="UP000254161">
    <property type="component" value="Unassembled WGS sequence"/>
</dbReference>
<dbReference type="RefSeq" id="WP_115629968.1">
    <property type="nucleotide sequence ID" value="NZ_UFUZ01000001.1"/>
</dbReference>